<dbReference type="EMBL" id="JASBWU010000006">
    <property type="protein sequence ID" value="KAJ9120773.1"/>
    <property type="molecule type" value="Genomic_DNA"/>
</dbReference>
<comment type="caution">
    <text evidence="1">The sequence shown here is derived from an EMBL/GenBank/DDBJ whole genome shotgun (WGS) entry which is preliminary data.</text>
</comment>
<name>A0ACC2X9T2_9TREE</name>
<proteinExistence type="predicted"/>
<gene>
    <name evidence="1" type="ORF">QFC22_002706</name>
</gene>
<dbReference type="Proteomes" id="UP001243375">
    <property type="component" value="Unassembled WGS sequence"/>
</dbReference>
<protein>
    <submittedName>
        <fullName evidence="1">Uncharacterized protein</fullName>
    </submittedName>
</protein>
<accession>A0ACC2X9T2</accession>
<keyword evidence="2" id="KW-1185">Reference proteome</keyword>
<evidence type="ECO:0000313" key="2">
    <source>
        <dbReference type="Proteomes" id="UP001243375"/>
    </source>
</evidence>
<reference evidence="1" key="1">
    <citation type="submission" date="2023-04" db="EMBL/GenBank/DDBJ databases">
        <title>Draft Genome sequencing of Naganishia species isolated from polar environments using Oxford Nanopore Technology.</title>
        <authorList>
            <person name="Leo P."/>
            <person name="Venkateswaran K."/>
        </authorList>
    </citation>
    <scope>NUCLEOTIDE SEQUENCE</scope>
    <source>
        <strain evidence="1">MNA-CCFEE 5425</strain>
    </source>
</reference>
<organism evidence="1 2">
    <name type="scientific">Naganishia vaughanmartiniae</name>
    <dbReference type="NCBI Taxonomy" id="1424756"/>
    <lineage>
        <taxon>Eukaryota</taxon>
        <taxon>Fungi</taxon>
        <taxon>Dikarya</taxon>
        <taxon>Basidiomycota</taxon>
        <taxon>Agaricomycotina</taxon>
        <taxon>Tremellomycetes</taxon>
        <taxon>Filobasidiales</taxon>
        <taxon>Filobasidiaceae</taxon>
        <taxon>Naganishia</taxon>
    </lineage>
</organism>
<sequence>MESFNFPPFELGKYRIIYLENTESIVKCTVSLNKTTNGNVNAMMAAYAQHEAEVTELVLRLLLLEEAYGKTDLALPDSFLIKHDSYTLSVATVPWTTPQRFRFFRKHTFRNPKSGRSSRIVDYARLVCWPFKYRFTFTPHSDKLDDTSRIVISLRKELHMEDTLMSNHHVADQEGLDALTHQQTNHSSAMSDVLAQGKEFALTSPLREFHTASATETEPDDHLSVLGNGPHYVWQHERSHSMII</sequence>
<evidence type="ECO:0000313" key="1">
    <source>
        <dbReference type="EMBL" id="KAJ9120773.1"/>
    </source>
</evidence>